<sequence length="48" mass="5218">MKKVGAIAVVVGFLIWFAGKWTPIVPYNVIGIPILIVGAVMYFRGSPK</sequence>
<keyword evidence="1" id="KW-0472">Membrane</keyword>
<name>A0A5C5V9U9_9PLAN</name>
<dbReference type="Proteomes" id="UP000317243">
    <property type="component" value="Unassembled WGS sequence"/>
</dbReference>
<accession>A0A5C5V9U9</accession>
<feature type="transmembrane region" description="Helical" evidence="1">
    <location>
        <begin position="29"/>
        <end position="45"/>
    </location>
</feature>
<comment type="caution">
    <text evidence="2">The sequence shown here is derived from an EMBL/GenBank/DDBJ whole genome shotgun (WGS) entry which is preliminary data.</text>
</comment>
<keyword evidence="1" id="KW-1133">Transmembrane helix</keyword>
<dbReference type="RefSeq" id="WP_197441563.1">
    <property type="nucleotide sequence ID" value="NZ_SIHI01000074.1"/>
</dbReference>
<evidence type="ECO:0000256" key="1">
    <source>
        <dbReference type="SAM" id="Phobius"/>
    </source>
</evidence>
<gene>
    <name evidence="2" type="ORF">KOR42_52650</name>
</gene>
<proteinExistence type="predicted"/>
<dbReference type="AlphaFoldDB" id="A0A5C5V9U9"/>
<reference evidence="2 3" key="1">
    <citation type="submission" date="2019-02" db="EMBL/GenBank/DDBJ databases">
        <title>Deep-cultivation of Planctomycetes and their phenomic and genomic characterization uncovers novel biology.</title>
        <authorList>
            <person name="Wiegand S."/>
            <person name="Jogler M."/>
            <person name="Boedeker C."/>
            <person name="Pinto D."/>
            <person name="Vollmers J."/>
            <person name="Rivas-Marin E."/>
            <person name="Kohn T."/>
            <person name="Peeters S.H."/>
            <person name="Heuer A."/>
            <person name="Rast P."/>
            <person name="Oberbeckmann S."/>
            <person name="Bunk B."/>
            <person name="Jeske O."/>
            <person name="Meyerdierks A."/>
            <person name="Storesund J.E."/>
            <person name="Kallscheuer N."/>
            <person name="Luecker S."/>
            <person name="Lage O.M."/>
            <person name="Pohl T."/>
            <person name="Merkel B.J."/>
            <person name="Hornburger P."/>
            <person name="Mueller R.-W."/>
            <person name="Bruemmer F."/>
            <person name="Labrenz M."/>
            <person name="Spormann A.M."/>
            <person name="Op Den Camp H."/>
            <person name="Overmann J."/>
            <person name="Amann R."/>
            <person name="Jetten M.S.M."/>
            <person name="Mascher T."/>
            <person name="Medema M.H."/>
            <person name="Devos D.P."/>
            <person name="Kaster A.-K."/>
            <person name="Ovreas L."/>
            <person name="Rohde M."/>
            <person name="Galperin M.Y."/>
            <person name="Jogler C."/>
        </authorList>
    </citation>
    <scope>NUCLEOTIDE SEQUENCE [LARGE SCALE GENOMIC DNA]</scope>
    <source>
        <strain evidence="2 3">KOR42</strain>
    </source>
</reference>
<organism evidence="2 3">
    <name type="scientific">Thalassoglobus neptunius</name>
    <dbReference type="NCBI Taxonomy" id="1938619"/>
    <lineage>
        <taxon>Bacteria</taxon>
        <taxon>Pseudomonadati</taxon>
        <taxon>Planctomycetota</taxon>
        <taxon>Planctomycetia</taxon>
        <taxon>Planctomycetales</taxon>
        <taxon>Planctomycetaceae</taxon>
        <taxon>Thalassoglobus</taxon>
    </lineage>
</organism>
<dbReference type="EMBL" id="SIHI01000074">
    <property type="protein sequence ID" value="TWT35071.1"/>
    <property type="molecule type" value="Genomic_DNA"/>
</dbReference>
<keyword evidence="3" id="KW-1185">Reference proteome</keyword>
<protein>
    <submittedName>
        <fullName evidence="2">Uncharacterized protein</fullName>
    </submittedName>
</protein>
<keyword evidence="1" id="KW-0812">Transmembrane</keyword>
<evidence type="ECO:0000313" key="2">
    <source>
        <dbReference type="EMBL" id="TWT35071.1"/>
    </source>
</evidence>
<evidence type="ECO:0000313" key="3">
    <source>
        <dbReference type="Proteomes" id="UP000317243"/>
    </source>
</evidence>